<protein>
    <submittedName>
        <fullName evidence="1">Uncharacterized protein</fullName>
    </submittedName>
</protein>
<evidence type="ECO:0000313" key="1">
    <source>
        <dbReference type="EMBL" id="WMS18830.1"/>
    </source>
</evidence>
<dbReference type="RefSeq" id="WP_038149616.1">
    <property type="nucleotide sequence ID" value="NZ_CP133463.1"/>
</dbReference>
<dbReference type="Proteomes" id="UP001228955">
    <property type="component" value="Chromosome"/>
</dbReference>
<gene>
    <name evidence="1" type="ORF">RDV51_05135</name>
</gene>
<organism evidence="1 2">
    <name type="scientific">Veillonella parvula</name>
    <name type="common">Staphylococcus parvulus</name>
    <dbReference type="NCBI Taxonomy" id="29466"/>
    <lineage>
        <taxon>Bacteria</taxon>
        <taxon>Bacillati</taxon>
        <taxon>Bacillota</taxon>
        <taxon>Negativicutes</taxon>
        <taxon>Veillonellales</taxon>
        <taxon>Veillonellaceae</taxon>
        <taxon>Veillonella</taxon>
    </lineage>
</organism>
<reference evidence="1" key="1">
    <citation type="submission" date="2023-08" db="EMBL/GenBank/DDBJ databases">
        <title>Veillonella_parvula_DSM 2007_complete_genome_hifiasm_Zymo_Research_D6332.</title>
        <authorList>
            <person name="Damerum A."/>
        </authorList>
    </citation>
    <scope>NUCLEOTIDE SEQUENCE</scope>
    <source>
        <strain evidence="1">DSM 2007</strain>
    </source>
</reference>
<dbReference type="EMBL" id="CP133463">
    <property type="protein sequence ID" value="WMS18830.1"/>
    <property type="molecule type" value="Genomic_DNA"/>
</dbReference>
<accession>A0AB38YLI5</accession>
<evidence type="ECO:0000313" key="2">
    <source>
        <dbReference type="Proteomes" id="UP001228955"/>
    </source>
</evidence>
<dbReference type="AlphaFoldDB" id="A0AB38YLI5"/>
<sequence length="161" mass="18634">MAVIKTKTPNGQIQTYNLTDNSKDTGGNFFRVRFNGKNLYARIGSQKTPLHITKPNGDRGYVQYDPIGFNTWKWEAWHVEKFNRWYVYLPKGKYRVTFTAMTENSYELTIPTSKDIEITITTSRNNNNDDLIGFNIDNQISKKAFINSGIKRLLIERTGNI</sequence>
<proteinExistence type="predicted"/>
<name>A0AB38YLI5_VEIPA</name>